<feature type="compositionally biased region" description="Basic and acidic residues" evidence="5">
    <location>
        <begin position="1"/>
        <end position="20"/>
    </location>
</feature>
<feature type="compositionally biased region" description="Low complexity" evidence="5">
    <location>
        <begin position="405"/>
        <end position="418"/>
    </location>
</feature>
<evidence type="ECO:0000256" key="5">
    <source>
        <dbReference type="SAM" id="MobiDB-lite"/>
    </source>
</evidence>
<dbReference type="AlphaFoldDB" id="A0AAN6YKE0"/>
<keyword evidence="3" id="KW-0862">Zinc</keyword>
<feature type="region of interest" description="Disordered" evidence="5">
    <location>
        <begin position="1"/>
        <end position="37"/>
    </location>
</feature>
<dbReference type="PROSITE" id="PS51266">
    <property type="entry name" value="ZF_CHY"/>
    <property type="match status" value="1"/>
</dbReference>
<reference evidence="7" key="1">
    <citation type="journal article" date="2023" name="Mol. Phylogenet. Evol.">
        <title>Genome-scale phylogeny and comparative genomics of the fungal order Sordariales.</title>
        <authorList>
            <person name="Hensen N."/>
            <person name="Bonometti L."/>
            <person name="Westerberg I."/>
            <person name="Brannstrom I.O."/>
            <person name="Guillou S."/>
            <person name="Cros-Aarteil S."/>
            <person name="Calhoun S."/>
            <person name="Haridas S."/>
            <person name="Kuo A."/>
            <person name="Mondo S."/>
            <person name="Pangilinan J."/>
            <person name="Riley R."/>
            <person name="LaButti K."/>
            <person name="Andreopoulos B."/>
            <person name="Lipzen A."/>
            <person name="Chen C."/>
            <person name="Yan M."/>
            <person name="Daum C."/>
            <person name="Ng V."/>
            <person name="Clum A."/>
            <person name="Steindorff A."/>
            <person name="Ohm R.A."/>
            <person name="Martin F."/>
            <person name="Silar P."/>
            <person name="Natvig D.O."/>
            <person name="Lalanne C."/>
            <person name="Gautier V."/>
            <person name="Ament-Velasquez S.L."/>
            <person name="Kruys A."/>
            <person name="Hutchinson M.I."/>
            <person name="Powell A.J."/>
            <person name="Barry K."/>
            <person name="Miller A.N."/>
            <person name="Grigoriev I.V."/>
            <person name="Debuchy R."/>
            <person name="Gladieux P."/>
            <person name="Hiltunen Thoren M."/>
            <person name="Johannesson H."/>
        </authorList>
    </citation>
    <scope>NUCLEOTIDE SEQUENCE</scope>
    <source>
        <strain evidence="7">PSN293</strain>
    </source>
</reference>
<dbReference type="InterPro" id="IPR008913">
    <property type="entry name" value="Znf_CHY"/>
</dbReference>
<evidence type="ECO:0000256" key="3">
    <source>
        <dbReference type="ARBA" id="ARBA00022833"/>
    </source>
</evidence>
<name>A0AAN6YKE0_9PEZI</name>
<sequence>MIPIRTKDGAPSPRRDKQAVKEASSSRVVQRPVPESQVKNARTYQIDQINRRFKPKETTLASGDTSLIFNISPSDPDFPFELESLKCELRVPAEYPQRKPSIVVKNNDIPRGFAINIEKGFEKLVETRKGATLLALINALDRNLESFLSEQKAETVKLVTFKDTRHLEQEATRTGPQITTTAATERVPSPAVSQKPHRPYIPEESFTRDQIAEAKARRAQEVRQLEARMSRLPNYQRSSDGIVYTLPLEPKRRTLLPLGLQQVQSAQLIIPLLYPLQPLRVLLNGVDSHDAEGVEELFTKLAFEKKEMSLTSHLNYLTQNLHSLAKQAAAATATEATQAANLAAQSEAKKAEHSSVVPDARDGKGPLQVIPRPPEWTSAAQGSHSSDSEDYSDESEQEGDEEGSDSSYVKVGSSSSGKTQEVGTAMTFPSIELHNVELLEVLSLSLVVKCDRCRTLNEVTGLRDGVEKTNLSCKKCATEFRVKFRKELVHIASTRAGFIDVTGCTVQDMLPSIFIPTCGKCSTSFPATPGLSSVRGETTTNVCRECHSRFTFKIPQVKFLVYSYAASLPRAQGVRANRQEKLGLHAGEQLPDKGACEHYKRSYRWFRFSCCGKVFPCDKCHNASEESGSHIDEWASRMICGWCSREQKYHPEMCQFCGRSVIGKSGKGYWEGGKGTRNKLLMRRGDKRKYKRVGGGESRKEK</sequence>
<dbReference type="EMBL" id="MU858046">
    <property type="protein sequence ID" value="KAK4220033.1"/>
    <property type="molecule type" value="Genomic_DNA"/>
</dbReference>
<protein>
    <recommendedName>
        <fullName evidence="6">CHY-type domain-containing protein</fullName>
    </recommendedName>
</protein>
<keyword evidence="8" id="KW-1185">Reference proteome</keyword>
<feature type="compositionally biased region" description="Basic and acidic residues" evidence="5">
    <location>
        <begin position="347"/>
        <end position="364"/>
    </location>
</feature>
<organism evidence="7 8">
    <name type="scientific">Rhypophila decipiens</name>
    <dbReference type="NCBI Taxonomy" id="261697"/>
    <lineage>
        <taxon>Eukaryota</taxon>
        <taxon>Fungi</taxon>
        <taxon>Dikarya</taxon>
        <taxon>Ascomycota</taxon>
        <taxon>Pezizomycotina</taxon>
        <taxon>Sordariomycetes</taxon>
        <taxon>Sordariomycetidae</taxon>
        <taxon>Sordariales</taxon>
        <taxon>Naviculisporaceae</taxon>
        <taxon>Rhypophila</taxon>
    </lineage>
</organism>
<keyword evidence="2 4" id="KW-0863">Zinc-finger</keyword>
<evidence type="ECO:0000259" key="6">
    <source>
        <dbReference type="PROSITE" id="PS51266"/>
    </source>
</evidence>
<evidence type="ECO:0000313" key="7">
    <source>
        <dbReference type="EMBL" id="KAK4220033.1"/>
    </source>
</evidence>
<evidence type="ECO:0000256" key="4">
    <source>
        <dbReference type="PROSITE-ProRule" id="PRU00601"/>
    </source>
</evidence>
<feature type="region of interest" description="Disordered" evidence="5">
    <location>
        <begin position="343"/>
        <end position="421"/>
    </location>
</feature>
<dbReference type="SUPFAM" id="SSF161219">
    <property type="entry name" value="CHY zinc finger-like"/>
    <property type="match status" value="1"/>
</dbReference>
<reference evidence="7" key="2">
    <citation type="submission" date="2023-05" db="EMBL/GenBank/DDBJ databases">
        <authorList>
            <consortium name="Lawrence Berkeley National Laboratory"/>
            <person name="Steindorff A."/>
            <person name="Hensen N."/>
            <person name="Bonometti L."/>
            <person name="Westerberg I."/>
            <person name="Brannstrom I.O."/>
            <person name="Guillou S."/>
            <person name="Cros-Aarteil S."/>
            <person name="Calhoun S."/>
            <person name="Haridas S."/>
            <person name="Kuo A."/>
            <person name="Mondo S."/>
            <person name="Pangilinan J."/>
            <person name="Riley R."/>
            <person name="Labutti K."/>
            <person name="Andreopoulos B."/>
            <person name="Lipzen A."/>
            <person name="Chen C."/>
            <person name="Yanf M."/>
            <person name="Daum C."/>
            <person name="Ng V."/>
            <person name="Clum A."/>
            <person name="Ohm R."/>
            <person name="Martin F."/>
            <person name="Silar P."/>
            <person name="Natvig D."/>
            <person name="Lalanne C."/>
            <person name="Gautier V."/>
            <person name="Ament-Velasquez S.L."/>
            <person name="Kruys A."/>
            <person name="Hutchinson M.I."/>
            <person name="Powell A.J."/>
            <person name="Barry K."/>
            <person name="Miller A.N."/>
            <person name="Grigoriev I.V."/>
            <person name="Debuchy R."/>
            <person name="Gladieux P."/>
            <person name="Thoren M.H."/>
            <person name="Johannesson H."/>
        </authorList>
    </citation>
    <scope>NUCLEOTIDE SEQUENCE</scope>
    <source>
        <strain evidence="7">PSN293</strain>
    </source>
</reference>
<evidence type="ECO:0000256" key="1">
    <source>
        <dbReference type="ARBA" id="ARBA00022723"/>
    </source>
</evidence>
<dbReference type="GO" id="GO:0008270">
    <property type="term" value="F:zinc ion binding"/>
    <property type="evidence" value="ECO:0007669"/>
    <property type="project" value="UniProtKB-KW"/>
</dbReference>
<accession>A0AAN6YKE0</accession>
<feature type="compositionally biased region" description="Acidic residues" evidence="5">
    <location>
        <begin position="388"/>
        <end position="404"/>
    </location>
</feature>
<evidence type="ECO:0000313" key="8">
    <source>
        <dbReference type="Proteomes" id="UP001301769"/>
    </source>
</evidence>
<dbReference type="Proteomes" id="UP001301769">
    <property type="component" value="Unassembled WGS sequence"/>
</dbReference>
<dbReference type="Pfam" id="PF05495">
    <property type="entry name" value="zf-CHY"/>
    <property type="match status" value="1"/>
</dbReference>
<feature type="domain" description="CHY-type" evidence="6">
    <location>
        <begin position="589"/>
        <end position="659"/>
    </location>
</feature>
<keyword evidence="1" id="KW-0479">Metal-binding</keyword>
<proteinExistence type="predicted"/>
<evidence type="ECO:0000256" key="2">
    <source>
        <dbReference type="ARBA" id="ARBA00022771"/>
    </source>
</evidence>
<dbReference type="InterPro" id="IPR037274">
    <property type="entry name" value="Znf_CHY_sf"/>
</dbReference>
<comment type="caution">
    <text evidence="7">The sequence shown here is derived from an EMBL/GenBank/DDBJ whole genome shotgun (WGS) entry which is preliminary data.</text>
</comment>
<gene>
    <name evidence="7" type="ORF">QBC37DRAFT_76688</name>
</gene>